<dbReference type="HOGENOM" id="CLU_108696_10_3_9"/>
<dbReference type="HAMAP" id="MF_01217">
    <property type="entry name" value="Acyl_carrier"/>
    <property type="match status" value="1"/>
</dbReference>
<dbReference type="GO" id="GO:0005737">
    <property type="term" value="C:cytoplasm"/>
    <property type="evidence" value="ECO:0007669"/>
    <property type="project" value="UniProtKB-SubCell"/>
</dbReference>
<keyword evidence="10" id="KW-1185">Reference proteome</keyword>
<dbReference type="InterPro" id="IPR003231">
    <property type="entry name" value="ACP"/>
</dbReference>
<comment type="pathway">
    <text evidence="7">Lipid metabolism; fatty acid biosynthesis.</text>
</comment>
<keyword evidence="3 7" id="KW-0597">Phosphoprotein</keyword>
<dbReference type="SUPFAM" id="SSF47336">
    <property type="entry name" value="ACP-like"/>
    <property type="match status" value="1"/>
</dbReference>
<keyword evidence="2 7" id="KW-0444">Lipid biosynthesis</keyword>
<evidence type="ECO:0000256" key="4">
    <source>
        <dbReference type="ARBA" id="ARBA00022832"/>
    </source>
</evidence>
<dbReference type="PATRIC" id="fig|29343.3.peg.967"/>
<dbReference type="EMBL" id="LM995447">
    <property type="protein sequence ID" value="CDZ24034.1"/>
    <property type="molecule type" value="Genomic_DNA"/>
</dbReference>
<keyword evidence="1 7" id="KW-0596">Phosphopantetheine</keyword>
<dbReference type="UniPathway" id="UPA00094"/>
<comment type="PTM">
    <text evidence="7">4'-phosphopantetheine is transferred from CoA to a specific serine of apo-ACP by AcpS. This modification is essential for activity because fatty acids are bound in thioester linkage to the sulfhydryl of the prosthetic group.</text>
</comment>
<dbReference type="OrthoDB" id="2088018at2"/>
<dbReference type="InterPro" id="IPR036736">
    <property type="entry name" value="ACP-like_sf"/>
</dbReference>
<evidence type="ECO:0000256" key="6">
    <source>
        <dbReference type="ARBA" id="ARBA00023160"/>
    </source>
</evidence>
<comment type="function">
    <text evidence="7">Carrier of the growing fatty acid chain in fatty acid biosynthesis.</text>
</comment>
<evidence type="ECO:0000313" key="9">
    <source>
        <dbReference type="EMBL" id="CDZ24034.1"/>
    </source>
</evidence>
<name>A0A078KSE3_9FIRM</name>
<feature type="modified residue" description="O-(pantetheine 4'-phosphoryl)serine" evidence="7">
    <location>
        <position position="38"/>
    </location>
</feature>
<comment type="subcellular location">
    <subcellularLocation>
        <location evidence="7">Cytoplasm</location>
    </subcellularLocation>
</comment>
<evidence type="ECO:0000259" key="8">
    <source>
        <dbReference type="PROSITE" id="PS50075"/>
    </source>
</evidence>
<gene>
    <name evidence="7" type="primary">acpP</name>
    <name evidence="9" type="ORF">CCDG5_0915</name>
</gene>
<dbReference type="GO" id="GO:0000036">
    <property type="term" value="F:acyl carrier activity"/>
    <property type="evidence" value="ECO:0007669"/>
    <property type="project" value="UniProtKB-UniRule"/>
</dbReference>
<sequence length="84" mass="9468">MDNKVFEKVKEILRSQLPDGSSAEISLDDNLTDLGINSLLFVKIAVALETEFDIEFKDEDLDIKRFKTVGDIVCYVEDKVSANI</sequence>
<dbReference type="InterPro" id="IPR009081">
    <property type="entry name" value="PP-bd_ACP"/>
</dbReference>
<reference evidence="10" key="1">
    <citation type="submission" date="2014-07" db="EMBL/GenBank/DDBJ databases">
        <authorList>
            <person name="Wibberg D."/>
        </authorList>
    </citation>
    <scope>NUCLEOTIDE SEQUENCE [LARGE SCALE GENOMIC DNA]</scope>
    <source>
        <strain evidence="10">DG5</strain>
    </source>
</reference>
<evidence type="ECO:0000313" key="10">
    <source>
        <dbReference type="Proteomes" id="UP000032431"/>
    </source>
</evidence>
<dbReference type="Gene3D" id="1.10.1200.10">
    <property type="entry name" value="ACP-like"/>
    <property type="match status" value="1"/>
</dbReference>
<dbReference type="STRING" id="29343.CCDG5_0915"/>
<protein>
    <recommendedName>
        <fullName evidence="7">Acyl carrier protein</fullName>
        <shortName evidence="7">ACP</shortName>
    </recommendedName>
</protein>
<dbReference type="PROSITE" id="PS50075">
    <property type="entry name" value="CARRIER"/>
    <property type="match status" value="1"/>
</dbReference>
<keyword evidence="5 7" id="KW-0443">Lipid metabolism</keyword>
<dbReference type="InterPro" id="IPR006162">
    <property type="entry name" value="Ppantetheine_attach_site"/>
</dbReference>
<dbReference type="Proteomes" id="UP000032431">
    <property type="component" value="Chromosome I"/>
</dbReference>
<keyword evidence="6 7" id="KW-0275">Fatty acid biosynthesis</keyword>
<organism evidence="9 10">
    <name type="scientific">[Clostridium] cellulosi</name>
    <dbReference type="NCBI Taxonomy" id="29343"/>
    <lineage>
        <taxon>Bacteria</taxon>
        <taxon>Bacillati</taxon>
        <taxon>Bacillota</taxon>
        <taxon>Clostridia</taxon>
        <taxon>Eubacteriales</taxon>
        <taxon>Oscillospiraceae</taxon>
        <taxon>Oscillospiraceae incertae sedis</taxon>
    </lineage>
</organism>
<evidence type="ECO:0000256" key="1">
    <source>
        <dbReference type="ARBA" id="ARBA00022450"/>
    </source>
</evidence>
<keyword evidence="4 7" id="KW-0276">Fatty acid metabolism</keyword>
<evidence type="ECO:0000256" key="2">
    <source>
        <dbReference type="ARBA" id="ARBA00022516"/>
    </source>
</evidence>
<keyword evidence="7" id="KW-0963">Cytoplasm</keyword>
<dbReference type="Pfam" id="PF00550">
    <property type="entry name" value="PP-binding"/>
    <property type="match status" value="1"/>
</dbReference>
<feature type="domain" description="Carrier" evidence="8">
    <location>
        <begin position="3"/>
        <end position="80"/>
    </location>
</feature>
<proteinExistence type="inferred from homology"/>
<dbReference type="AlphaFoldDB" id="A0A078KSE3"/>
<comment type="similarity">
    <text evidence="7">Belongs to the acyl carrier protein (ACP) family.</text>
</comment>
<evidence type="ECO:0000256" key="3">
    <source>
        <dbReference type="ARBA" id="ARBA00022553"/>
    </source>
</evidence>
<dbReference type="PROSITE" id="PS00012">
    <property type="entry name" value="PHOSPHOPANTETHEINE"/>
    <property type="match status" value="1"/>
</dbReference>
<evidence type="ECO:0000256" key="7">
    <source>
        <dbReference type="HAMAP-Rule" id="MF_01217"/>
    </source>
</evidence>
<dbReference type="KEGG" id="ccel:CCDG5_0915"/>
<evidence type="ECO:0000256" key="5">
    <source>
        <dbReference type="ARBA" id="ARBA00023098"/>
    </source>
</evidence>
<accession>A0A078KSE3</accession>